<accession>A0A974XKU2</accession>
<sequence>MTRLFLLPLLLCLLWSMFLYFRRIPLTEGKQGYVYILSGSGILIALLSLLLWLTH</sequence>
<keyword evidence="3" id="KW-1185">Reference proteome</keyword>
<dbReference type="Proteomes" id="UP000663281">
    <property type="component" value="Chromosome"/>
</dbReference>
<feature type="transmembrane region" description="Helical" evidence="1">
    <location>
        <begin position="33"/>
        <end position="53"/>
    </location>
</feature>
<keyword evidence="1" id="KW-0472">Membrane</keyword>
<evidence type="ECO:0000313" key="3">
    <source>
        <dbReference type="Proteomes" id="UP000663281"/>
    </source>
</evidence>
<keyword evidence="1" id="KW-0812">Transmembrane</keyword>
<evidence type="ECO:0000256" key="1">
    <source>
        <dbReference type="SAM" id="Phobius"/>
    </source>
</evidence>
<proteinExistence type="predicted"/>
<evidence type="ECO:0000313" key="2">
    <source>
        <dbReference type="EMBL" id="QSX29083.1"/>
    </source>
</evidence>
<name>A0A974XKU2_9GAMM</name>
<dbReference type="KEGG" id="scyp:JYB88_12590"/>
<organism evidence="2 3">
    <name type="scientific">Shewanella cyperi</name>
    <dbReference type="NCBI Taxonomy" id="2814292"/>
    <lineage>
        <taxon>Bacteria</taxon>
        <taxon>Pseudomonadati</taxon>
        <taxon>Pseudomonadota</taxon>
        <taxon>Gammaproteobacteria</taxon>
        <taxon>Alteromonadales</taxon>
        <taxon>Shewanellaceae</taxon>
        <taxon>Shewanella</taxon>
    </lineage>
</organism>
<keyword evidence="1" id="KW-1133">Transmembrane helix</keyword>
<reference evidence="2 3" key="1">
    <citation type="submission" date="2021-03" db="EMBL/GenBank/DDBJ databases">
        <title>Novel species identification of genus Shewanella.</title>
        <authorList>
            <person name="Liu G."/>
            <person name="Zhang Q."/>
        </authorList>
    </citation>
    <scope>NUCLEOTIDE SEQUENCE [LARGE SCALE GENOMIC DNA]</scope>
    <source>
        <strain evidence="2 3">FJAT-53726</strain>
    </source>
</reference>
<gene>
    <name evidence="2" type="ORF">JYB88_12590</name>
</gene>
<dbReference type="EMBL" id="CP071504">
    <property type="protein sequence ID" value="QSX29083.1"/>
    <property type="molecule type" value="Genomic_DNA"/>
</dbReference>
<dbReference type="RefSeq" id="WP_207324342.1">
    <property type="nucleotide sequence ID" value="NZ_CP071504.1"/>
</dbReference>
<protein>
    <submittedName>
        <fullName evidence="2">Uncharacterized protein</fullName>
    </submittedName>
</protein>
<dbReference type="AlphaFoldDB" id="A0A974XKU2"/>